<dbReference type="Pfam" id="PF22550">
    <property type="entry name" value="CesT_Tir_1"/>
    <property type="match status" value="1"/>
</dbReference>
<gene>
    <name evidence="1" type="ORF">O0S08_08160</name>
</gene>
<name>A0ABY7HAQ7_9BACT</name>
<dbReference type="Gene3D" id="3.30.1460.10">
    <property type="match status" value="1"/>
</dbReference>
<organism evidence="1 2">
    <name type="scientific">Nannocystis punicea</name>
    <dbReference type="NCBI Taxonomy" id="2995304"/>
    <lineage>
        <taxon>Bacteria</taxon>
        <taxon>Pseudomonadati</taxon>
        <taxon>Myxococcota</taxon>
        <taxon>Polyangia</taxon>
        <taxon>Nannocystales</taxon>
        <taxon>Nannocystaceae</taxon>
        <taxon>Nannocystis</taxon>
    </lineage>
</organism>
<dbReference type="Proteomes" id="UP001164459">
    <property type="component" value="Chromosome"/>
</dbReference>
<dbReference type="InterPro" id="IPR054345">
    <property type="entry name" value="Tir-like"/>
</dbReference>
<keyword evidence="2" id="KW-1185">Reference proteome</keyword>
<reference evidence="1" key="1">
    <citation type="submission" date="2022-11" db="EMBL/GenBank/DDBJ databases">
        <title>Minimal conservation of predation-associated metabolite biosynthetic gene clusters underscores biosynthetic potential of Myxococcota including descriptions for ten novel species: Archangium lansinium sp. nov., Myxococcus landrumus sp. nov., Nannocystis bai.</title>
        <authorList>
            <person name="Ahearne A."/>
            <person name="Stevens C."/>
            <person name="Dowd S."/>
        </authorList>
    </citation>
    <scope>NUCLEOTIDE SEQUENCE</scope>
    <source>
        <strain evidence="1">Fl3</strain>
    </source>
</reference>
<sequence length="143" mass="16044">MSHAETLESYMLRMELPHEKVSDDTWVVGPESHSGIRIVVRIDEPIVLYSSPIFAVTEATPNHLGLFRRLLEFNDTTLHCAYALDGDQILLTGAHQLADLDFSEFQAMVEDMAMALDGHLEQLTPWRPAPIHSDSDSDIQEGN</sequence>
<accession>A0ABY7HAQ7</accession>
<evidence type="ECO:0000313" key="1">
    <source>
        <dbReference type="EMBL" id="WAS96124.1"/>
    </source>
</evidence>
<protein>
    <submittedName>
        <fullName evidence="1">YbjN domain-containing protein</fullName>
    </submittedName>
</protein>
<proteinExistence type="predicted"/>
<dbReference type="EMBL" id="CP114040">
    <property type="protein sequence ID" value="WAS96124.1"/>
    <property type="molecule type" value="Genomic_DNA"/>
</dbReference>
<dbReference type="CDD" id="cd17036">
    <property type="entry name" value="T3SC_YbjN-like_1"/>
    <property type="match status" value="1"/>
</dbReference>
<evidence type="ECO:0000313" key="2">
    <source>
        <dbReference type="Proteomes" id="UP001164459"/>
    </source>
</evidence>
<dbReference type="SUPFAM" id="SSF69635">
    <property type="entry name" value="Type III secretory system chaperone-like"/>
    <property type="match status" value="1"/>
</dbReference>
<dbReference type="RefSeq" id="WP_269038465.1">
    <property type="nucleotide sequence ID" value="NZ_CP114040.1"/>
</dbReference>